<feature type="transmembrane region" description="Helical" evidence="2">
    <location>
        <begin position="83"/>
        <end position="108"/>
    </location>
</feature>
<dbReference type="Proteomes" id="UP000001964">
    <property type="component" value="Chromosome"/>
</dbReference>
<proteinExistence type="predicted"/>
<keyword evidence="4" id="KW-1185">Reference proteome</keyword>
<sequence>MARQEFDIGKGIFWFFIRFGEKPGGALWLFAFQAICATALLALGVMMMGPAYMNLFELIDADAGGRLSDAEAMRLVFDILMPFLTYGFLIIPASILFAVMFQAAWLRFLTKGEVKPVVPIRLGGDEMRLIGVNLMYLVVAAVAYFGVATVIGFFGFGAMMIAHSGGDSAAVGFGGVLLAGLAILAVLVGLVVLGVRLASAPALTVLDGRLRFFESWDASKGVFWHMLVSYIVAYVIMMVIGGTIGFVVQLALFAAFFPAIIDLVELADQGSHVDPDAFLASLQASLSQPGTVIGLIVGFVLLYAIQVMLEAVWHSIGAYNAVRARSGGEGEQGDAPKLAADHPMGASPSEG</sequence>
<feature type="transmembrane region" description="Helical" evidence="2">
    <location>
        <begin position="292"/>
        <end position="313"/>
    </location>
</feature>
<feature type="transmembrane region" description="Helical" evidence="2">
    <location>
        <begin position="26"/>
        <end position="48"/>
    </location>
</feature>
<evidence type="ECO:0000256" key="2">
    <source>
        <dbReference type="SAM" id="Phobius"/>
    </source>
</evidence>
<dbReference type="AlphaFoldDB" id="Q0ANF8"/>
<dbReference type="HOGENOM" id="CLU_789426_0_0_5"/>
<protein>
    <submittedName>
        <fullName evidence="3">Uncharacterized protein</fullName>
    </submittedName>
</protein>
<dbReference type="OrthoDB" id="7626257at2"/>
<dbReference type="EMBL" id="CP000449">
    <property type="protein sequence ID" value="ABI66179.1"/>
    <property type="molecule type" value="Genomic_DNA"/>
</dbReference>
<feature type="region of interest" description="Disordered" evidence="1">
    <location>
        <begin position="328"/>
        <end position="351"/>
    </location>
</feature>
<feature type="transmembrane region" description="Helical" evidence="2">
    <location>
        <begin position="227"/>
        <end position="257"/>
    </location>
</feature>
<dbReference type="RefSeq" id="WP_011643824.1">
    <property type="nucleotide sequence ID" value="NC_008347.1"/>
</dbReference>
<gene>
    <name evidence="3" type="ordered locus">Mmar10_1887</name>
</gene>
<dbReference type="eggNOG" id="ENOG5033HYW">
    <property type="taxonomic scope" value="Bacteria"/>
</dbReference>
<evidence type="ECO:0000256" key="1">
    <source>
        <dbReference type="SAM" id="MobiDB-lite"/>
    </source>
</evidence>
<reference evidence="3 4" key="1">
    <citation type="submission" date="2006-08" db="EMBL/GenBank/DDBJ databases">
        <title>Complete sequence of Maricaulis maris MCS10.</title>
        <authorList>
            <consortium name="US DOE Joint Genome Institute"/>
            <person name="Copeland A."/>
            <person name="Lucas S."/>
            <person name="Lapidus A."/>
            <person name="Barry K."/>
            <person name="Detter J.C."/>
            <person name="Glavina del Rio T."/>
            <person name="Hammon N."/>
            <person name="Israni S."/>
            <person name="Dalin E."/>
            <person name="Tice H."/>
            <person name="Pitluck S."/>
            <person name="Saunders E."/>
            <person name="Brettin T."/>
            <person name="Bruce D."/>
            <person name="Han C."/>
            <person name="Tapia R."/>
            <person name="Gilna P."/>
            <person name="Schmutz J."/>
            <person name="Larimer F."/>
            <person name="Land M."/>
            <person name="Hauser L."/>
            <person name="Kyrpides N."/>
            <person name="Mikhailova N."/>
            <person name="Viollier P."/>
            <person name="Stephens C."/>
            <person name="Richardson P."/>
        </authorList>
    </citation>
    <scope>NUCLEOTIDE SEQUENCE [LARGE SCALE GENOMIC DNA]</scope>
    <source>
        <strain evidence="3 4">MCS10</strain>
    </source>
</reference>
<evidence type="ECO:0000313" key="4">
    <source>
        <dbReference type="Proteomes" id="UP000001964"/>
    </source>
</evidence>
<keyword evidence="2" id="KW-1133">Transmembrane helix</keyword>
<keyword evidence="2" id="KW-0812">Transmembrane</keyword>
<keyword evidence="2" id="KW-0472">Membrane</keyword>
<organism evidence="3 4">
    <name type="scientific">Maricaulis maris (strain MCS10)</name>
    <name type="common">Caulobacter maris</name>
    <dbReference type="NCBI Taxonomy" id="394221"/>
    <lineage>
        <taxon>Bacteria</taxon>
        <taxon>Pseudomonadati</taxon>
        <taxon>Pseudomonadota</taxon>
        <taxon>Alphaproteobacteria</taxon>
        <taxon>Maricaulales</taxon>
        <taxon>Maricaulaceae</taxon>
        <taxon>Maricaulis</taxon>
    </lineage>
</organism>
<dbReference type="KEGG" id="mmr:Mmar10_1887"/>
<evidence type="ECO:0000313" key="3">
    <source>
        <dbReference type="EMBL" id="ABI66179.1"/>
    </source>
</evidence>
<feature type="transmembrane region" description="Helical" evidence="2">
    <location>
        <begin position="176"/>
        <end position="206"/>
    </location>
</feature>
<name>Q0ANF8_MARMM</name>
<accession>Q0ANF8</accession>
<feature type="transmembrane region" description="Helical" evidence="2">
    <location>
        <begin position="129"/>
        <end position="156"/>
    </location>
</feature>
<dbReference type="STRING" id="394221.Mmar10_1887"/>